<dbReference type="CTD" id="79884"/>
<feature type="compositionally biased region" description="Polar residues" evidence="2">
    <location>
        <begin position="95"/>
        <end position="104"/>
    </location>
</feature>
<evidence type="ECO:0000256" key="2">
    <source>
        <dbReference type="SAM" id="MobiDB-lite"/>
    </source>
</evidence>
<evidence type="ECO:0000313" key="3">
    <source>
        <dbReference type="Proteomes" id="UP000504624"/>
    </source>
</evidence>
<organism evidence="3 4">
    <name type="scientific">Lepidothrix coronata</name>
    <name type="common">blue-crowned manakin</name>
    <dbReference type="NCBI Taxonomy" id="321398"/>
    <lineage>
        <taxon>Eukaryota</taxon>
        <taxon>Metazoa</taxon>
        <taxon>Chordata</taxon>
        <taxon>Craniata</taxon>
        <taxon>Vertebrata</taxon>
        <taxon>Euteleostomi</taxon>
        <taxon>Archelosauria</taxon>
        <taxon>Archosauria</taxon>
        <taxon>Dinosauria</taxon>
        <taxon>Saurischia</taxon>
        <taxon>Theropoda</taxon>
        <taxon>Coelurosauria</taxon>
        <taxon>Aves</taxon>
        <taxon>Neognathae</taxon>
        <taxon>Neoaves</taxon>
        <taxon>Telluraves</taxon>
        <taxon>Australaves</taxon>
        <taxon>Passeriformes</taxon>
        <taxon>Pipridae</taxon>
        <taxon>Lepidothrix</taxon>
    </lineage>
</organism>
<name>A0A6J0GHA3_9PASS</name>
<proteinExistence type="predicted"/>
<dbReference type="Proteomes" id="UP000504624">
    <property type="component" value="Unplaced"/>
</dbReference>
<dbReference type="PANTHER" id="PTHR14739:SF9">
    <property type="entry name" value="MICROTUBULE-ASSOCIATED PROTEIN 9"/>
    <property type="match status" value="1"/>
</dbReference>
<feature type="compositionally biased region" description="Polar residues" evidence="2">
    <location>
        <begin position="325"/>
        <end position="338"/>
    </location>
</feature>
<sequence>MKGLAGAAVAGRRAGPGPGLSPGLSEGRTAASGTARRQRDAAAMSGAGAADWVAQNELQEAISAHASSEQTDEYSDDFESDEDGMLNGIDEELTEGNSGAASTGKSIVVESPLLNDDASQKLADLENEAADDLTLSFHEKKLKKIMVSEGDNIPDDRKDGKEECLEGQNEGNDRKNNEVLSAAEEVPCDNSESDALPIHELHKKRSQEEKQPTAKPRLHKQRNAPASDQDQKTVNTSDFKLEDNNRKSSVIEQMMTTMYEKTRELENPTADSSDGTVKVGEGQIITDTMQEISMNGQSEHREAKNASKSSVKKPSETKERVLQDSKASLSDRSPSSVHLKTKVKAVPSATPVLSQCLGTLNLLENKCVEKKRTEFDKADSLRAAVFQNWLEKKKLFLMELRRTEKEKAENLRNDTEKKEALRREESIACFEAWKEKKAREAKKLSEKKKLEEKTPAEQNKEKTEAAQAFKGWKEKKVEYLREQSRKEKESERIRKEKEEELIAEKRRISISAVEKWNEKKEEYIKKKKVEKILERKKQEMQQAKKEEKNEKAMEEYERWLENKERREELEKKQRKLQSVHGNEMSPPWRPPGKVTYSGNY</sequence>
<feature type="compositionally biased region" description="Basic and acidic residues" evidence="2">
    <location>
        <begin position="439"/>
        <end position="464"/>
    </location>
</feature>
<evidence type="ECO:0000256" key="1">
    <source>
        <dbReference type="SAM" id="Coils"/>
    </source>
</evidence>
<evidence type="ECO:0000313" key="4">
    <source>
        <dbReference type="RefSeq" id="XP_017661272.1"/>
    </source>
</evidence>
<dbReference type="InterPro" id="IPR026106">
    <property type="entry name" value="MAP9"/>
</dbReference>
<keyword evidence="3" id="KW-1185">Reference proteome</keyword>
<dbReference type="RefSeq" id="XP_017661272.1">
    <property type="nucleotide sequence ID" value="XM_017805783.1"/>
</dbReference>
<feature type="compositionally biased region" description="Low complexity" evidence="2">
    <location>
        <begin position="1"/>
        <end position="13"/>
    </location>
</feature>
<feature type="region of interest" description="Disordered" evidence="2">
    <location>
        <begin position="145"/>
        <end position="344"/>
    </location>
</feature>
<dbReference type="GO" id="GO:0090307">
    <property type="term" value="P:mitotic spindle assembly"/>
    <property type="evidence" value="ECO:0007669"/>
    <property type="project" value="TreeGrafter"/>
</dbReference>
<feature type="compositionally biased region" description="Basic and acidic residues" evidence="2">
    <location>
        <begin position="313"/>
        <end position="323"/>
    </location>
</feature>
<dbReference type="GO" id="GO:1902412">
    <property type="term" value="P:regulation of mitotic cytokinesis"/>
    <property type="evidence" value="ECO:0007669"/>
    <property type="project" value="TreeGrafter"/>
</dbReference>
<feature type="region of interest" description="Disordered" evidence="2">
    <location>
        <begin position="62"/>
        <end position="104"/>
    </location>
</feature>
<feature type="coiled-coil region" evidence="1">
    <location>
        <begin position="526"/>
        <end position="569"/>
    </location>
</feature>
<dbReference type="OrthoDB" id="8956542at2759"/>
<feature type="compositionally biased region" description="Polar residues" evidence="2">
    <location>
        <begin position="247"/>
        <end position="256"/>
    </location>
</feature>
<feature type="compositionally biased region" description="Polar residues" evidence="2">
    <location>
        <begin position="285"/>
        <end position="297"/>
    </location>
</feature>
<feature type="compositionally biased region" description="Polar residues" evidence="2">
    <location>
        <begin position="224"/>
        <end position="238"/>
    </location>
</feature>
<dbReference type="PANTHER" id="PTHR14739">
    <property type="entry name" value="MICROTUBULE-ASSOCIATED PROTEIN 9"/>
    <property type="match status" value="1"/>
</dbReference>
<feature type="region of interest" description="Disordered" evidence="2">
    <location>
        <begin position="1"/>
        <end position="48"/>
    </location>
</feature>
<dbReference type="GO" id="GO:0000235">
    <property type="term" value="C:astral microtubule"/>
    <property type="evidence" value="ECO:0007669"/>
    <property type="project" value="TreeGrafter"/>
</dbReference>
<protein>
    <submittedName>
        <fullName evidence="4">Microtubule-associated protein 9</fullName>
    </submittedName>
</protein>
<keyword evidence="1" id="KW-0175">Coiled coil</keyword>
<feature type="compositionally biased region" description="Basic and acidic residues" evidence="2">
    <location>
        <begin position="154"/>
        <end position="164"/>
    </location>
</feature>
<dbReference type="GO" id="GO:0008017">
    <property type="term" value="F:microtubule binding"/>
    <property type="evidence" value="ECO:0007669"/>
    <property type="project" value="TreeGrafter"/>
</dbReference>
<feature type="region of interest" description="Disordered" evidence="2">
    <location>
        <begin position="439"/>
        <end position="467"/>
    </location>
</feature>
<feature type="region of interest" description="Disordered" evidence="2">
    <location>
        <begin position="569"/>
        <end position="600"/>
    </location>
</feature>
<gene>
    <name evidence="4" type="primary">MAP9</name>
</gene>
<feature type="compositionally biased region" description="Acidic residues" evidence="2">
    <location>
        <begin position="70"/>
        <end position="94"/>
    </location>
</feature>
<dbReference type="GeneID" id="108492925"/>
<dbReference type="AlphaFoldDB" id="A0A6J0GHA3"/>
<dbReference type="GO" id="GO:0000281">
    <property type="term" value="P:mitotic cytokinesis"/>
    <property type="evidence" value="ECO:0007669"/>
    <property type="project" value="InterPro"/>
</dbReference>
<reference evidence="4" key="1">
    <citation type="submission" date="2025-08" db="UniProtKB">
        <authorList>
            <consortium name="RefSeq"/>
        </authorList>
    </citation>
    <scope>IDENTIFICATION</scope>
</reference>
<accession>A0A6J0GHA3</accession>